<reference evidence="1" key="1">
    <citation type="submission" date="2016-01" db="EMBL/GenBank/DDBJ databases">
        <authorList>
            <person name="Peeters C."/>
        </authorList>
    </citation>
    <scope>NUCLEOTIDE SEQUENCE [LARGE SCALE GENOMIC DNA]</scope>
    <source>
        <strain evidence="1">LMG 29323</strain>
    </source>
</reference>
<dbReference type="Proteomes" id="UP000054911">
    <property type="component" value="Unassembled WGS sequence"/>
</dbReference>
<proteinExistence type="predicted"/>
<evidence type="ECO:0000313" key="2">
    <source>
        <dbReference type="Proteomes" id="UP000054911"/>
    </source>
</evidence>
<dbReference type="OrthoDB" id="8421906at2"/>
<dbReference type="STRING" id="1777141.AWB80_01225"/>
<comment type="caution">
    <text evidence="1">The sequence shown here is derived from an EMBL/GenBank/DDBJ whole genome shotgun (WGS) entry which is preliminary data.</text>
</comment>
<dbReference type="EMBL" id="FCOE02000003">
    <property type="protein sequence ID" value="SAK48466.1"/>
    <property type="molecule type" value="Genomic_DNA"/>
</dbReference>
<keyword evidence="2" id="KW-1185">Reference proteome</keyword>
<dbReference type="AlphaFoldDB" id="A0A157ZSL7"/>
<accession>A0A157ZSL7</accession>
<name>A0A157ZSL7_9BURK</name>
<evidence type="ECO:0000313" key="1">
    <source>
        <dbReference type="EMBL" id="SAK48466.1"/>
    </source>
</evidence>
<organism evidence="1 2">
    <name type="scientific">Caballeronia pedi</name>
    <dbReference type="NCBI Taxonomy" id="1777141"/>
    <lineage>
        <taxon>Bacteria</taxon>
        <taxon>Pseudomonadati</taxon>
        <taxon>Pseudomonadota</taxon>
        <taxon>Betaproteobacteria</taxon>
        <taxon>Burkholderiales</taxon>
        <taxon>Burkholderiaceae</taxon>
        <taxon>Caballeronia</taxon>
    </lineage>
</organism>
<gene>
    <name evidence="1" type="ORF">AWB80_01225</name>
</gene>
<dbReference type="RefSeq" id="WP_061173765.1">
    <property type="nucleotide sequence ID" value="NZ_FCOE02000003.1"/>
</dbReference>
<protein>
    <submittedName>
        <fullName evidence="1">Uncharacterized protein</fullName>
    </submittedName>
</protein>
<sequence>MSEVLFAPWVGEKYEGEGFSGLRVLVVSESHYGPEKHERPTVTPETIKALAQAKRHPEVAARTKLHAHYGKILASMHGKESTRSFTMLSRRDFWDRVAYYNFFQVTLRKARIAPPASSWAVADRALDHVLDVLKPDLMLVYSKRVGQRLAKRTLAVPMAWVHHPSSGFTYRGSNPRIASALAAAVGGQPVRLAVGAELNVDFVLWSQVSREATPYHGGRLDPERKAEELARWALEMQCARKRISDMLSNTPSL</sequence>